<gene>
    <name evidence="5" type="ORF">KP79_PYT08594</name>
</gene>
<protein>
    <submittedName>
        <fullName evidence="5">Methyltransferase</fullName>
    </submittedName>
</protein>
<proteinExistence type="inferred from homology"/>
<dbReference type="InterPro" id="IPR013216">
    <property type="entry name" value="Methyltransf_11"/>
</dbReference>
<dbReference type="Pfam" id="PF08241">
    <property type="entry name" value="Methyltransf_11"/>
    <property type="match status" value="1"/>
</dbReference>
<accession>A0A210Q2G5</accession>
<dbReference type="PANTHER" id="PTHR44942">
    <property type="entry name" value="METHYLTRANSF_11 DOMAIN-CONTAINING PROTEIN"/>
    <property type="match status" value="1"/>
</dbReference>
<dbReference type="EMBL" id="NEDP02005202">
    <property type="protein sequence ID" value="OWF42930.1"/>
    <property type="molecule type" value="Genomic_DNA"/>
</dbReference>
<keyword evidence="6" id="KW-1185">Reference proteome</keyword>
<organism evidence="5 6">
    <name type="scientific">Mizuhopecten yessoensis</name>
    <name type="common">Japanese scallop</name>
    <name type="synonym">Patinopecten yessoensis</name>
    <dbReference type="NCBI Taxonomy" id="6573"/>
    <lineage>
        <taxon>Eukaryota</taxon>
        <taxon>Metazoa</taxon>
        <taxon>Spiralia</taxon>
        <taxon>Lophotrochozoa</taxon>
        <taxon>Mollusca</taxon>
        <taxon>Bivalvia</taxon>
        <taxon>Autobranchia</taxon>
        <taxon>Pteriomorphia</taxon>
        <taxon>Pectinida</taxon>
        <taxon>Pectinoidea</taxon>
        <taxon>Pectinidae</taxon>
        <taxon>Mizuhopecten</taxon>
    </lineage>
</organism>
<feature type="domain" description="Methyltransferase type 11" evidence="4">
    <location>
        <begin position="52"/>
        <end position="142"/>
    </location>
</feature>
<dbReference type="Gene3D" id="3.40.50.150">
    <property type="entry name" value="Vaccinia Virus protein VP39"/>
    <property type="match status" value="1"/>
</dbReference>
<dbReference type="PANTHER" id="PTHR44942:SF4">
    <property type="entry name" value="METHYLTRANSFERASE TYPE 11 DOMAIN-CONTAINING PROTEIN"/>
    <property type="match status" value="1"/>
</dbReference>
<dbReference type="SUPFAM" id="SSF53335">
    <property type="entry name" value="S-adenosyl-L-methionine-dependent methyltransferases"/>
    <property type="match status" value="1"/>
</dbReference>
<dbReference type="InterPro" id="IPR029063">
    <property type="entry name" value="SAM-dependent_MTases_sf"/>
</dbReference>
<dbReference type="GO" id="GO:0032259">
    <property type="term" value="P:methylation"/>
    <property type="evidence" value="ECO:0007669"/>
    <property type="project" value="UniProtKB-KW"/>
</dbReference>
<comment type="caution">
    <text evidence="5">The sequence shown here is derived from an EMBL/GenBank/DDBJ whole genome shotgun (WGS) entry which is preliminary data.</text>
</comment>
<dbReference type="InterPro" id="IPR051052">
    <property type="entry name" value="Diverse_substrate_MTase"/>
</dbReference>
<reference evidence="5 6" key="1">
    <citation type="journal article" date="2017" name="Nat. Ecol. Evol.">
        <title>Scallop genome provides insights into evolution of bilaterian karyotype and development.</title>
        <authorList>
            <person name="Wang S."/>
            <person name="Zhang J."/>
            <person name="Jiao W."/>
            <person name="Li J."/>
            <person name="Xun X."/>
            <person name="Sun Y."/>
            <person name="Guo X."/>
            <person name="Huan P."/>
            <person name="Dong B."/>
            <person name="Zhang L."/>
            <person name="Hu X."/>
            <person name="Sun X."/>
            <person name="Wang J."/>
            <person name="Zhao C."/>
            <person name="Wang Y."/>
            <person name="Wang D."/>
            <person name="Huang X."/>
            <person name="Wang R."/>
            <person name="Lv J."/>
            <person name="Li Y."/>
            <person name="Zhang Z."/>
            <person name="Liu B."/>
            <person name="Lu W."/>
            <person name="Hui Y."/>
            <person name="Liang J."/>
            <person name="Zhou Z."/>
            <person name="Hou R."/>
            <person name="Li X."/>
            <person name="Liu Y."/>
            <person name="Li H."/>
            <person name="Ning X."/>
            <person name="Lin Y."/>
            <person name="Zhao L."/>
            <person name="Xing Q."/>
            <person name="Dou J."/>
            <person name="Li Y."/>
            <person name="Mao J."/>
            <person name="Guo H."/>
            <person name="Dou H."/>
            <person name="Li T."/>
            <person name="Mu C."/>
            <person name="Jiang W."/>
            <person name="Fu Q."/>
            <person name="Fu X."/>
            <person name="Miao Y."/>
            <person name="Liu J."/>
            <person name="Yu Q."/>
            <person name="Li R."/>
            <person name="Liao H."/>
            <person name="Li X."/>
            <person name="Kong Y."/>
            <person name="Jiang Z."/>
            <person name="Chourrout D."/>
            <person name="Li R."/>
            <person name="Bao Z."/>
        </authorList>
    </citation>
    <scope>NUCLEOTIDE SEQUENCE [LARGE SCALE GENOMIC DNA]</scope>
    <source>
        <strain evidence="5 6">PY_sf001</strain>
    </source>
</reference>
<evidence type="ECO:0000313" key="6">
    <source>
        <dbReference type="Proteomes" id="UP000242188"/>
    </source>
</evidence>
<name>A0A210Q2G5_MIZYE</name>
<evidence type="ECO:0000256" key="3">
    <source>
        <dbReference type="ARBA" id="ARBA00022679"/>
    </source>
</evidence>
<dbReference type="AlphaFoldDB" id="A0A210Q2G5"/>
<evidence type="ECO:0000313" key="5">
    <source>
        <dbReference type="EMBL" id="OWF42930.1"/>
    </source>
</evidence>
<dbReference type="CDD" id="cd02440">
    <property type="entry name" value="AdoMet_MTases"/>
    <property type="match status" value="1"/>
</dbReference>
<evidence type="ECO:0000256" key="1">
    <source>
        <dbReference type="ARBA" id="ARBA00008361"/>
    </source>
</evidence>
<keyword evidence="2 5" id="KW-0489">Methyltransferase</keyword>
<keyword evidence="3 5" id="KW-0808">Transferase</keyword>
<dbReference type="GO" id="GO:0008757">
    <property type="term" value="F:S-adenosylmethionine-dependent methyltransferase activity"/>
    <property type="evidence" value="ECO:0007669"/>
    <property type="project" value="InterPro"/>
</dbReference>
<sequence length="196" mass="21977">MSSNIPNIPSLFEGAGHAKLYAKYRPSYPKELYENIQKYCQQSVANTLDLAIDVGCGNGQSTFPLVNMCKHVIGVDISREQISEAKRAVSNADFRVGRAEDMGFLGDGTADLMTVGTAIHWLYTPSLWREATRVLCPGGVLAVYSYRVHAIHNKEAHHLIWEDFYNNTLKDVWTEHRIHLDNGLALIELPFGDSIR</sequence>
<evidence type="ECO:0000259" key="4">
    <source>
        <dbReference type="Pfam" id="PF08241"/>
    </source>
</evidence>
<dbReference type="OrthoDB" id="506498at2759"/>
<comment type="similarity">
    <text evidence="1">Belongs to the methyltransferase superfamily.</text>
</comment>
<dbReference type="Proteomes" id="UP000242188">
    <property type="component" value="Unassembled WGS sequence"/>
</dbReference>
<evidence type="ECO:0000256" key="2">
    <source>
        <dbReference type="ARBA" id="ARBA00022603"/>
    </source>
</evidence>